<dbReference type="STRING" id="1121485.GCA_000426485_03038"/>
<keyword evidence="3" id="KW-1185">Reference proteome</keyword>
<accession>A0A4Y8KSC3</accession>
<dbReference type="RefSeq" id="WP_134437630.1">
    <property type="nucleotide sequence ID" value="NZ_SOML01000020.1"/>
</dbReference>
<keyword evidence="1" id="KW-0732">Signal</keyword>
<evidence type="ECO:0000256" key="1">
    <source>
        <dbReference type="SAM" id="SignalP"/>
    </source>
</evidence>
<proteinExistence type="predicted"/>
<organism evidence="2 3">
    <name type="scientific">Dysgonomonas capnocytophagoides</name>
    <dbReference type="NCBI Taxonomy" id="45254"/>
    <lineage>
        <taxon>Bacteria</taxon>
        <taxon>Pseudomonadati</taxon>
        <taxon>Bacteroidota</taxon>
        <taxon>Bacteroidia</taxon>
        <taxon>Bacteroidales</taxon>
        <taxon>Dysgonomonadaceae</taxon>
        <taxon>Dysgonomonas</taxon>
    </lineage>
</organism>
<evidence type="ECO:0000313" key="3">
    <source>
        <dbReference type="Proteomes" id="UP000297861"/>
    </source>
</evidence>
<dbReference type="Proteomes" id="UP000297861">
    <property type="component" value="Unassembled WGS sequence"/>
</dbReference>
<reference evidence="2 3" key="1">
    <citation type="submission" date="2019-03" db="EMBL/GenBank/DDBJ databases">
        <title>San Antonio Military Medical Center submission to MRSN (WRAIR), pending publication.</title>
        <authorList>
            <person name="Blyth D.M."/>
            <person name="Mccarthy S.L."/>
            <person name="Schall S.E."/>
            <person name="Stam J.A."/>
            <person name="Ong A.C."/>
            <person name="Mcgann P.T."/>
        </authorList>
    </citation>
    <scope>NUCLEOTIDE SEQUENCE [LARGE SCALE GENOMIC DNA]</scope>
    <source>
        <strain evidence="2 3">MRSN571793</strain>
    </source>
</reference>
<feature type="chain" id="PRO_5021259446" description="C1q domain-containing protein" evidence="1">
    <location>
        <begin position="25"/>
        <end position="288"/>
    </location>
</feature>
<evidence type="ECO:0000313" key="2">
    <source>
        <dbReference type="EMBL" id="TFD91905.1"/>
    </source>
</evidence>
<protein>
    <recommendedName>
        <fullName evidence="4">C1q domain-containing protein</fullName>
    </recommendedName>
</protein>
<gene>
    <name evidence="2" type="ORF">E2605_19230</name>
</gene>
<dbReference type="AlphaFoldDB" id="A0A4Y8KSC3"/>
<name>A0A4Y8KSC3_9BACT</name>
<evidence type="ECO:0008006" key="4">
    <source>
        <dbReference type="Google" id="ProtNLM"/>
    </source>
</evidence>
<dbReference type="OrthoDB" id="1272989at2"/>
<sequence length="288" mass="31099">MKKKYILVLICSSILPVMFNQVQAQVGINTEYPRSVFHIDGAGDNPQDLTSPLSDLQQSNDIVISNDGKLGVGTITPGTKLDITDNKSITGQEALKLTPALGVPSILYLEGDGQTTTWRPAPNIGILGQFRVTSTSFPSRVATYAGLVSMDGTMTVEGGYKIRVPANGRYFVTLNIYGTNNSTSSTPGSSIQSLYVYLAKNDTQVQSMEYDAYYSGIGSNLADVIEYYQVTPLSTGARINSFTVSLYAGYCVTSDYLVIRFAPVVGYSTTSSFTSNTLNPITITIYNI</sequence>
<comment type="caution">
    <text evidence="2">The sequence shown here is derived from an EMBL/GenBank/DDBJ whole genome shotgun (WGS) entry which is preliminary data.</text>
</comment>
<dbReference type="EMBL" id="SOML01000020">
    <property type="protein sequence ID" value="TFD91905.1"/>
    <property type="molecule type" value="Genomic_DNA"/>
</dbReference>
<feature type="signal peptide" evidence="1">
    <location>
        <begin position="1"/>
        <end position="24"/>
    </location>
</feature>